<sequence length="173" mass="19567">MKCCTILLLLPYIVYADYTAAVNQFKSLVTDDLTDNFISSAVNTTYVGVQKGWTYKKVSSEVYNSVENQLSDQSAFYSAAISFYSDVSDLDTFMDEALAGLKPILSKLYFKLLKKKPSSETAYAKQVKKLMTKKVIKKCFAGVKGKVKSSDWNYMVEDFYNLIKFSQYGISKN</sequence>
<feature type="signal peptide" evidence="1">
    <location>
        <begin position="1"/>
        <end position="16"/>
    </location>
</feature>
<protein>
    <submittedName>
        <fullName evidence="2">Uncharacterized protein</fullName>
    </submittedName>
</protein>
<accession>A0A811KZI5</accession>
<evidence type="ECO:0000313" key="2">
    <source>
        <dbReference type="EMBL" id="CAD5220864.1"/>
    </source>
</evidence>
<dbReference type="EMBL" id="CAJFCW020000004">
    <property type="protein sequence ID" value="CAG9114219.1"/>
    <property type="molecule type" value="Genomic_DNA"/>
</dbReference>
<dbReference type="Proteomes" id="UP000614601">
    <property type="component" value="Unassembled WGS sequence"/>
</dbReference>
<evidence type="ECO:0000313" key="3">
    <source>
        <dbReference type="Proteomes" id="UP000614601"/>
    </source>
</evidence>
<gene>
    <name evidence="2" type="ORF">BOKJ2_LOCUS9157</name>
</gene>
<dbReference type="Proteomes" id="UP000783686">
    <property type="component" value="Unassembled WGS sequence"/>
</dbReference>
<reference evidence="2" key="1">
    <citation type="submission" date="2020-09" db="EMBL/GenBank/DDBJ databases">
        <authorList>
            <person name="Kikuchi T."/>
        </authorList>
    </citation>
    <scope>NUCLEOTIDE SEQUENCE</scope>
    <source>
        <strain evidence="2">SH1</strain>
    </source>
</reference>
<keyword evidence="1" id="KW-0732">Signal</keyword>
<feature type="chain" id="PRO_5036221217" evidence="1">
    <location>
        <begin position="17"/>
        <end position="173"/>
    </location>
</feature>
<name>A0A811KZI5_9BILA</name>
<organism evidence="2 3">
    <name type="scientific">Bursaphelenchus okinawaensis</name>
    <dbReference type="NCBI Taxonomy" id="465554"/>
    <lineage>
        <taxon>Eukaryota</taxon>
        <taxon>Metazoa</taxon>
        <taxon>Ecdysozoa</taxon>
        <taxon>Nematoda</taxon>
        <taxon>Chromadorea</taxon>
        <taxon>Rhabditida</taxon>
        <taxon>Tylenchina</taxon>
        <taxon>Tylenchomorpha</taxon>
        <taxon>Aphelenchoidea</taxon>
        <taxon>Aphelenchoididae</taxon>
        <taxon>Bursaphelenchus</taxon>
    </lineage>
</organism>
<evidence type="ECO:0000256" key="1">
    <source>
        <dbReference type="SAM" id="SignalP"/>
    </source>
</evidence>
<dbReference type="OrthoDB" id="10638707at2759"/>
<proteinExistence type="predicted"/>
<dbReference type="EMBL" id="CAJFDH010000004">
    <property type="protein sequence ID" value="CAD5220864.1"/>
    <property type="molecule type" value="Genomic_DNA"/>
</dbReference>
<dbReference type="AlphaFoldDB" id="A0A811KZI5"/>
<keyword evidence="3" id="KW-1185">Reference proteome</keyword>
<comment type="caution">
    <text evidence="2">The sequence shown here is derived from an EMBL/GenBank/DDBJ whole genome shotgun (WGS) entry which is preliminary data.</text>
</comment>